<dbReference type="InterPro" id="IPR036280">
    <property type="entry name" value="Multihaem_cyt_sf"/>
</dbReference>
<dbReference type="NCBIfam" id="TIGR01905">
    <property type="entry name" value="paired_CXXCH_1"/>
    <property type="match status" value="5"/>
</dbReference>
<feature type="domain" description="Doubled CXXCH motif" evidence="2">
    <location>
        <begin position="193"/>
        <end position="228"/>
    </location>
</feature>
<gene>
    <name evidence="3" type="ORF">DealDRAFT_1447</name>
</gene>
<proteinExistence type="predicted"/>
<evidence type="ECO:0000313" key="4">
    <source>
        <dbReference type="Proteomes" id="UP000006443"/>
    </source>
</evidence>
<accession>C0GG38</accession>
<dbReference type="RefSeq" id="WP_008516197.1">
    <property type="nucleotide sequence ID" value="NZ_ACJM01000006.1"/>
</dbReference>
<evidence type="ECO:0000313" key="3">
    <source>
        <dbReference type="EMBL" id="EEG77727.1"/>
    </source>
</evidence>
<dbReference type="AlphaFoldDB" id="C0GG38"/>
<feature type="domain" description="Doubled CXXCH motif" evidence="2">
    <location>
        <begin position="348"/>
        <end position="377"/>
    </location>
</feature>
<evidence type="ECO:0000259" key="2">
    <source>
        <dbReference type="Pfam" id="PF09699"/>
    </source>
</evidence>
<dbReference type="InterPro" id="IPR051829">
    <property type="entry name" value="Multiheme_Cytochr_ET"/>
</dbReference>
<dbReference type="STRING" id="555088.DealDRAFT_1447"/>
<dbReference type="GO" id="GO:0016491">
    <property type="term" value="F:oxidoreductase activity"/>
    <property type="evidence" value="ECO:0007669"/>
    <property type="project" value="TreeGrafter"/>
</dbReference>
<dbReference type="Pfam" id="PF09699">
    <property type="entry name" value="Paired_CXXCH_1"/>
    <property type="match status" value="6"/>
</dbReference>
<comment type="caution">
    <text evidence="3">The sequence shown here is derived from an EMBL/GenBank/DDBJ whole genome shotgun (WGS) entry which is preliminary data.</text>
</comment>
<protein>
    <submittedName>
        <fullName evidence="3">Cytochrome C family protein</fullName>
    </submittedName>
</protein>
<organism evidence="3 4">
    <name type="scientific">Dethiobacter alkaliphilus AHT 1</name>
    <dbReference type="NCBI Taxonomy" id="555088"/>
    <lineage>
        <taxon>Bacteria</taxon>
        <taxon>Bacillati</taxon>
        <taxon>Bacillota</taxon>
        <taxon>Dethiobacteria</taxon>
        <taxon>Dethiobacterales</taxon>
        <taxon>Dethiobacteraceae</taxon>
        <taxon>Dethiobacter</taxon>
    </lineage>
</organism>
<dbReference type="Gene3D" id="3.90.10.10">
    <property type="entry name" value="Cytochrome C3"/>
    <property type="match status" value="2"/>
</dbReference>
<name>C0GG38_DETAL</name>
<feature type="domain" description="Doubled CXXCH motif" evidence="2">
    <location>
        <begin position="402"/>
        <end position="431"/>
    </location>
</feature>
<dbReference type="PANTHER" id="PTHR35038:SF6">
    <property type="entry name" value="SURFACE LOCALIZED DECAHEME CYTOCHROME C LIPOPROTEIN"/>
    <property type="match status" value="1"/>
</dbReference>
<dbReference type="PANTHER" id="PTHR35038">
    <property type="entry name" value="DISSIMILATORY SULFITE REDUCTASE SIRA"/>
    <property type="match status" value="1"/>
</dbReference>
<dbReference type="InterPro" id="IPR010177">
    <property type="entry name" value="Paired_CXXCH_1"/>
</dbReference>
<feature type="domain" description="Doubled CXXCH motif" evidence="2">
    <location>
        <begin position="146"/>
        <end position="182"/>
    </location>
</feature>
<reference evidence="3 4" key="1">
    <citation type="submission" date="2009-02" db="EMBL/GenBank/DDBJ databases">
        <title>Sequencing of the draft genome and assembly of Dethiobacter alkaliphilus AHT 1.</title>
        <authorList>
            <consortium name="US DOE Joint Genome Institute (JGI-PGF)"/>
            <person name="Lucas S."/>
            <person name="Copeland A."/>
            <person name="Lapidus A."/>
            <person name="Glavina del Rio T."/>
            <person name="Dalin E."/>
            <person name="Tice H."/>
            <person name="Bruce D."/>
            <person name="Goodwin L."/>
            <person name="Pitluck S."/>
            <person name="Larimer F."/>
            <person name="Land M.L."/>
            <person name="Hauser L."/>
            <person name="Muyzer G."/>
        </authorList>
    </citation>
    <scope>NUCLEOTIDE SEQUENCE [LARGE SCALE GENOMIC DNA]</scope>
    <source>
        <strain evidence="3 4">AHT 1</strain>
    </source>
</reference>
<dbReference type="Proteomes" id="UP000006443">
    <property type="component" value="Unassembled WGS sequence"/>
</dbReference>
<feature type="domain" description="Doubled CXXCH motif" evidence="2">
    <location>
        <begin position="98"/>
        <end position="137"/>
    </location>
</feature>
<sequence>MSKLISLSLALLILILLFILLPFRLLPQLPPQGSRGLCVTCHWDKRDIPAHADIDFTDDSCLQCHNPHTHFGKPYLPSIDSCLICHYEYRAKPGYFVHEPVEKKQCTSCHQPHRLFEASQLTVPLDKLCLSCHRDDMLKFEDPVGHMPYELNQCLSCHEAHMTREPDLLRQPLAKLCASCHRMEDEWNRAFQHMPFERDLCMDCHLPHASAWDGLIRQDQTRLCYSCHFDRPNELNRPITHGPYGEGQCTACHEPHSSVGDMLLPHEQEEEFCFMCHDRIKKIGWFDSPHSTVFEDEDKSCGACHEHHSSYEIFLSRFPLEGEENLCLYCHGPISQYYFDSGHGLLRCGDCHEIHGAMYDALLLGPELEVCAQCHPGLEHSGSNHPVGEIYTDDLRSRALLCSSCHGPHGTEYTRMRIMPANELCMACHTRIQ</sequence>
<dbReference type="Gene3D" id="1.10.1130.10">
    <property type="entry name" value="Flavocytochrome C3, Chain A"/>
    <property type="match status" value="2"/>
</dbReference>
<keyword evidence="4" id="KW-1185">Reference proteome</keyword>
<keyword evidence="1" id="KW-0732">Signal</keyword>
<evidence type="ECO:0000256" key="1">
    <source>
        <dbReference type="ARBA" id="ARBA00022729"/>
    </source>
</evidence>
<dbReference type="EMBL" id="ACJM01000006">
    <property type="protein sequence ID" value="EEG77727.1"/>
    <property type="molecule type" value="Genomic_DNA"/>
</dbReference>
<dbReference type="SUPFAM" id="SSF48695">
    <property type="entry name" value="Multiheme cytochromes"/>
    <property type="match status" value="2"/>
</dbReference>
<feature type="domain" description="Doubled CXXCH motif" evidence="2">
    <location>
        <begin position="241"/>
        <end position="281"/>
    </location>
</feature>
<dbReference type="eggNOG" id="COG3005">
    <property type="taxonomic scope" value="Bacteria"/>
</dbReference>
<dbReference type="OrthoDB" id="9780421at2"/>
<dbReference type="Gene3D" id="1.10.720.180">
    <property type="match status" value="1"/>
</dbReference>